<comment type="caution">
    <text evidence="1">The sequence shown here is derived from an EMBL/GenBank/DDBJ whole genome shotgun (WGS) entry which is preliminary data.</text>
</comment>
<reference evidence="1" key="1">
    <citation type="submission" date="2022-08" db="EMBL/GenBank/DDBJ databases">
        <authorList>
            <person name="Zhang D."/>
        </authorList>
    </citation>
    <scope>NUCLEOTIDE SEQUENCE</scope>
    <source>
        <strain evidence="1">XJ19-11</strain>
    </source>
</reference>
<proteinExistence type="predicted"/>
<dbReference type="RefSeq" id="WP_258422928.1">
    <property type="nucleotide sequence ID" value="NZ_JANSUY010000004.1"/>
</dbReference>
<evidence type="ECO:0000313" key="2">
    <source>
        <dbReference type="Proteomes" id="UP001142175"/>
    </source>
</evidence>
<dbReference type="Proteomes" id="UP001142175">
    <property type="component" value="Unassembled WGS sequence"/>
</dbReference>
<accession>A0A9X2T0P3</accession>
<dbReference type="EMBL" id="JANSUY010000004">
    <property type="protein sequence ID" value="MCR9015066.1"/>
    <property type="molecule type" value="Genomic_DNA"/>
</dbReference>
<gene>
    <name evidence="1" type="ORF">NU887_08460</name>
</gene>
<name>A0A9X2T0P3_9BACT</name>
<sequence length="86" mass="9813">MSDKIKVDTLVINYPERNQIYSTELRMKGEVSETVLVNIEGIKSLQLPPGIYDSLIYKGDWYGNPMVLEVKGNSGTQLEFCANFYF</sequence>
<organism evidence="1 2">
    <name type="scientific">Aquiflexum gelatinilyticum</name>
    <dbReference type="NCBI Taxonomy" id="2961943"/>
    <lineage>
        <taxon>Bacteria</taxon>
        <taxon>Pseudomonadati</taxon>
        <taxon>Bacteroidota</taxon>
        <taxon>Cytophagia</taxon>
        <taxon>Cytophagales</taxon>
        <taxon>Cyclobacteriaceae</taxon>
        <taxon>Aquiflexum</taxon>
    </lineage>
</organism>
<keyword evidence="2" id="KW-1185">Reference proteome</keyword>
<evidence type="ECO:0000313" key="1">
    <source>
        <dbReference type="EMBL" id="MCR9015066.1"/>
    </source>
</evidence>
<dbReference type="AlphaFoldDB" id="A0A9X2T0P3"/>
<protein>
    <submittedName>
        <fullName evidence="1">Uncharacterized protein</fullName>
    </submittedName>
</protein>